<gene>
    <name evidence="2" type="ORF">EDD40_0037</name>
</gene>
<evidence type="ECO:0000313" key="3">
    <source>
        <dbReference type="Proteomes" id="UP000268727"/>
    </source>
</evidence>
<dbReference type="EMBL" id="RJKM01000001">
    <property type="protein sequence ID" value="ROP34833.1"/>
    <property type="molecule type" value="Genomic_DNA"/>
</dbReference>
<comment type="caution">
    <text evidence="2">The sequence shown here is derived from an EMBL/GenBank/DDBJ whole genome shotgun (WGS) entry which is preliminary data.</text>
</comment>
<dbReference type="RefSeq" id="WP_211348022.1">
    <property type="nucleotide sequence ID" value="NZ_RJKM01000001.1"/>
</dbReference>
<keyword evidence="3" id="KW-1185">Reference proteome</keyword>
<proteinExistence type="predicted"/>
<evidence type="ECO:0000256" key="1">
    <source>
        <dbReference type="SAM" id="Phobius"/>
    </source>
</evidence>
<organism evidence="2 3">
    <name type="scientific">Saccharothrix texasensis</name>
    <dbReference type="NCBI Taxonomy" id="103734"/>
    <lineage>
        <taxon>Bacteria</taxon>
        <taxon>Bacillati</taxon>
        <taxon>Actinomycetota</taxon>
        <taxon>Actinomycetes</taxon>
        <taxon>Pseudonocardiales</taxon>
        <taxon>Pseudonocardiaceae</taxon>
        <taxon>Saccharothrix</taxon>
    </lineage>
</organism>
<evidence type="ECO:0000313" key="2">
    <source>
        <dbReference type="EMBL" id="ROP34833.1"/>
    </source>
</evidence>
<keyword evidence="1" id="KW-0472">Membrane</keyword>
<reference evidence="2 3" key="1">
    <citation type="submission" date="2018-11" db="EMBL/GenBank/DDBJ databases">
        <title>Sequencing the genomes of 1000 actinobacteria strains.</title>
        <authorList>
            <person name="Klenk H.-P."/>
        </authorList>
    </citation>
    <scope>NUCLEOTIDE SEQUENCE [LARGE SCALE GENOMIC DNA]</scope>
    <source>
        <strain evidence="2 3">DSM 44231</strain>
    </source>
</reference>
<keyword evidence="1" id="KW-1133">Transmembrane helix</keyword>
<protein>
    <submittedName>
        <fullName evidence="2">Uncharacterized protein</fullName>
    </submittedName>
</protein>
<accession>A0A3N1GX08</accession>
<keyword evidence="1" id="KW-0812">Transmembrane</keyword>
<name>A0A3N1GX08_9PSEU</name>
<feature type="transmembrane region" description="Helical" evidence="1">
    <location>
        <begin position="20"/>
        <end position="39"/>
    </location>
</feature>
<dbReference type="AlphaFoldDB" id="A0A3N1GX08"/>
<sequence>MARDMAVGGILLDVPGPTSFPWSVPALIVLVLVLVVVVLGSRHAFPATRPGTA</sequence>
<dbReference type="Proteomes" id="UP000268727">
    <property type="component" value="Unassembled WGS sequence"/>
</dbReference>